<evidence type="ECO:0000313" key="2">
    <source>
        <dbReference type="EMBL" id="MBD8038792.1"/>
    </source>
</evidence>
<protein>
    <submittedName>
        <fullName evidence="2">YwaF family protein</fullName>
    </submittedName>
</protein>
<feature type="transmembrane region" description="Helical" evidence="1">
    <location>
        <begin position="67"/>
        <end position="88"/>
    </location>
</feature>
<feature type="transmembrane region" description="Helical" evidence="1">
    <location>
        <begin position="121"/>
        <end position="142"/>
    </location>
</feature>
<name>A0ABR8Y3J8_9BACL</name>
<comment type="caution">
    <text evidence="2">The sequence shown here is derived from an EMBL/GenBank/DDBJ whole genome shotgun (WGS) entry which is preliminary data.</text>
</comment>
<reference evidence="2 3" key="1">
    <citation type="submission" date="2020-08" db="EMBL/GenBank/DDBJ databases">
        <title>A Genomic Blueprint of the Chicken Gut Microbiome.</title>
        <authorList>
            <person name="Gilroy R."/>
            <person name="Ravi A."/>
            <person name="Getino M."/>
            <person name="Pursley I."/>
            <person name="Horton D.L."/>
            <person name="Alikhan N.-F."/>
            <person name="Baker D."/>
            <person name="Gharbi K."/>
            <person name="Hall N."/>
            <person name="Watson M."/>
            <person name="Adriaenssens E.M."/>
            <person name="Foster-Nyarko E."/>
            <person name="Jarju S."/>
            <person name="Secka A."/>
            <person name="Antonio M."/>
            <person name="Oren A."/>
            <person name="Chaudhuri R."/>
            <person name="La Ragione R.M."/>
            <person name="Hildebrand F."/>
            <person name="Pallen M.J."/>
        </authorList>
    </citation>
    <scope>NUCLEOTIDE SEQUENCE [LARGE SCALE GENOMIC DNA]</scope>
    <source>
        <strain evidence="2 3">A46</strain>
    </source>
</reference>
<dbReference type="Proteomes" id="UP000619101">
    <property type="component" value="Unassembled WGS sequence"/>
</dbReference>
<dbReference type="RefSeq" id="WP_191701854.1">
    <property type="nucleotide sequence ID" value="NZ_JACSPZ010000016.1"/>
</dbReference>
<dbReference type="Pfam" id="PF14808">
    <property type="entry name" value="TMEM164"/>
    <property type="match status" value="1"/>
</dbReference>
<sequence>MGGFVIFDSIHVTWLIFISLFLIISIYGYHYISNKQQQLYQKSIFWLLLFLEITKQIYLIVTEQYSYWSPPLHLCGLGIFITGWHAYFSNRTTATLLYTLTLPGAAIALLFPGWTADPVGGFLHIHSFVFHALLVAFICPLIREHQLHTTFRDIWRSVLLLLITVPAIYYYNARFQTNFMFLNRPVKGTPLQWLYDAFGTSGYLLSLAGVIFSIWIVLYVLLNIQKRRNMFF</sequence>
<evidence type="ECO:0000313" key="3">
    <source>
        <dbReference type="Proteomes" id="UP000619101"/>
    </source>
</evidence>
<keyword evidence="1" id="KW-0472">Membrane</keyword>
<accession>A0ABR8Y3J8</accession>
<feature type="transmembrane region" description="Helical" evidence="1">
    <location>
        <begin position="12"/>
        <end position="32"/>
    </location>
</feature>
<gene>
    <name evidence="2" type="ORF">H9635_18775</name>
</gene>
<keyword evidence="1" id="KW-0812">Transmembrane</keyword>
<feature type="transmembrane region" description="Helical" evidence="1">
    <location>
        <begin position="203"/>
        <end position="222"/>
    </location>
</feature>
<organism evidence="2 3">
    <name type="scientific">Solibacillus faecavium</name>
    <dbReference type="NCBI Taxonomy" id="2762221"/>
    <lineage>
        <taxon>Bacteria</taxon>
        <taxon>Bacillati</taxon>
        <taxon>Bacillota</taxon>
        <taxon>Bacilli</taxon>
        <taxon>Bacillales</taxon>
        <taxon>Caryophanaceae</taxon>
        <taxon>Solibacillus</taxon>
    </lineage>
</organism>
<keyword evidence="1" id="KW-1133">Transmembrane helix</keyword>
<feature type="transmembrane region" description="Helical" evidence="1">
    <location>
        <begin position="44"/>
        <end position="61"/>
    </location>
</feature>
<feature type="transmembrane region" description="Helical" evidence="1">
    <location>
        <begin position="95"/>
        <end position="115"/>
    </location>
</feature>
<feature type="transmembrane region" description="Helical" evidence="1">
    <location>
        <begin position="154"/>
        <end position="171"/>
    </location>
</feature>
<keyword evidence="3" id="KW-1185">Reference proteome</keyword>
<evidence type="ECO:0000256" key="1">
    <source>
        <dbReference type="SAM" id="Phobius"/>
    </source>
</evidence>
<proteinExistence type="predicted"/>
<dbReference type="EMBL" id="JACSPZ010000016">
    <property type="protein sequence ID" value="MBD8038792.1"/>
    <property type="molecule type" value="Genomic_DNA"/>
</dbReference>